<dbReference type="Proteomes" id="UP000327179">
    <property type="component" value="Chromosome"/>
</dbReference>
<protein>
    <submittedName>
        <fullName evidence="2">Crp/Fnr family transcriptional regulator</fullName>
    </submittedName>
</protein>
<dbReference type="Pfam" id="PF00027">
    <property type="entry name" value="cNMP_binding"/>
    <property type="match status" value="1"/>
</dbReference>
<dbReference type="InterPro" id="IPR014710">
    <property type="entry name" value="RmlC-like_jellyroll"/>
</dbReference>
<dbReference type="RefSeq" id="WP_151132153.1">
    <property type="nucleotide sequence ID" value="NZ_CP043311.1"/>
</dbReference>
<dbReference type="Gene3D" id="2.60.120.10">
    <property type="entry name" value="Jelly Rolls"/>
    <property type="match status" value="1"/>
</dbReference>
<feature type="domain" description="Cyclic nucleotide-binding" evidence="1">
    <location>
        <begin position="28"/>
        <end position="111"/>
    </location>
</feature>
<dbReference type="KEGG" id="plal:FXN65_05875"/>
<reference evidence="2 3" key="1">
    <citation type="submission" date="2019-08" db="EMBL/GenBank/DDBJ databases">
        <title>Whole-genome Sequencing of e-waste polymer degrading bacterium Pseudomonas sp. strain PE08.</title>
        <authorList>
            <person name="Kirdat K."/>
            <person name="Debbarma P."/>
            <person name="Narawade N."/>
            <person name="Suyal D."/>
            <person name="Thorat V."/>
            <person name="Shouche Y."/>
            <person name="Goel R."/>
            <person name="Yadav A."/>
        </authorList>
    </citation>
    <scope>NUCLEOTIDE SEQUENCE [LARGE SCALE GENOMIC DNA]</scope>
    <source>
        <strain evidence="2 3">PE08</strain>
    </source>
</reference>
<dbReference type="InterPro" id="IPR018490">
    <property type="entry name" value="cNMP-bd_dom_sf"/>
</dbReference>
<sequence length="196" mass="23026">MIPADIQAQLQDIFHAHGMTDPGLQDHLMQVLKLRDYDRDQLIIRAGERPAHFFAIIVGVARYYYLSPEGRQWNKTFFREGQLIGSLSAHLKQQPCTYNIAAVEKCRLASFPLAILDQQGERFPQLLQMQDLMVRQIMLRNEDREALLLTSNSEQRYQWLLEHEPWLLDRVPQYQLASYLGMDPVSFSRVKRKRVR</sequence>
<gene>
    <name evidence="2" type="ORF">FXN65_05875</name>
</gene>
<dbReference type="CDD" id="cd00038">
    <property type="entry name" value="CAP_ED"/>
    <property type="match status" value="1"/>
</dbReference>
<evidence type="ECO:0000313" key="3">
    <source>
        <dbReference type="Proteomes" id="UP000327179"/>
    </source>
</evidence>
<accession>A0A5J6QGM1</accession>
<dbReference type="EMBL" id="CP043311">
    <property type="protein sequence ID" value="QEY61607.1"/>
    <property type="molecule type" value="Genomic_DNA"/>
</dbReference>
<dbReference type="SUPFAM" id="SSF51206">
    <property type="entry name" value="cAMP-binding domain-like"/>
    <property type="match status" value="1"/>
</dbReference>
<name>A0A5J6QGM1_9GAMM</name>
<proteinExistence type="predicted"/>
<organism evidence="2 3">
    <name type="scientific">Metapseudomonas lalkuanensis</name>
    <dbReference type="NCBI Taxonomy" id="2604832"/>
    <lineage>
        <taxon>Bacteria</taxon>
        <taxon>Pseudomonadati</taxon>
        <taxon>Pseudomonadota</taxon>
        <taxon>Gammaproteobacteria</taxon>
        <taxon>Pseudomonadales</taxon>
        <taxon>Pseudomonadaceae</taxon>
        <taxon>Metapseudomonas</taxon>
    </lineage>
</organism>
<dbReference type="InterPro" id="IPR000595">
    <property type="entry name" value="cNMP-bd_dom"/>
</dbReference>
<evidence type="ECO:0000313" key="2">
    <source>
        <dbReference type="EMBL" id="QEY61607.1"/>
    </source>
</evidence>
<keyword evidence="3" id="KW-1185">Reference proteome</keyword>
<dbReference type="PROSITE" id="PS50042">
    <property type="entry name" value="CNMP_BINDING_3"/>
    <property type="match status" value="1"/>
</dbReference>
<dbReference type="SMART" id="SM00100">
    <property type="entry name" value="cNMP"/>
    <property type="match status" value="1"/>
</dbReference>
<evidence type="ECO:0000259" key="1">
    <source>
        <dbReference type="PROSITE" id="PS50042"/>
    </source>
</evidence>
<dbReference type="AlphaFoldDB" id="A0A5J6QGM1"/>